<dbReference type="PROSITE" id="PS50056">
    <property type="entry name" value="TYR_PHOSPHATASE_2"/>
    <property type="match status" value="1"/>
</dbReference>
<dbReference type="InParanoid" id="A0A2T3AED3"/>
<evidence type="ECO:0000313" key="2">
    <source>
        <dbReference type="EMBL" id="PSR94016.1"/>
    </source>
</evidence>
<dbReference type="InterPro" id="IPR026893">
    <property type="entry name" value="Tyr/Ser_Pase_IphP-type"/>
</dbReference>
<dbReference type="FunFam" id="3.90.190.10:FF:000123">
    <property type="entry name" value="Similar to protein tyrosine/serine phosphatase"/>
    <property type="match status" value="1"/>
</dbReference>
<organism evidence="2 3">
    <name type="scientific">Coniella lustricola</name>
    <dbReference type="NCBI Taxonomy" id="2025994"/>
    <lineage>
        <taxon>Eukaryota</taxon>
        <taxon>Fungi</taxon>
        <taxon>Dikarya</taxon>
        <taxon>Ascomycota</taxon>
        <taxon>Pezizomycotina</taxon>
        <taxon>Sordariomycetes</taxon>
        <taxon>Sordariomycetidae</taxon>
        <taxon>Diaporthales</taxon>
        <taxon>Schizoparmaceae</taxon>
        <taxon>Coniella</taxon>
    </lineage>
</organism>
<dbReference type="EMBL" id="KZ678402">
    <property type="protein sequence ID" value="PSR94016.1"/>
    <property type="molecule type" value="Genomic_DNA"/>
</dbReference>
<dbReference type="InterPro" id="IPR029021">
    <property type="entry name" value="Prot-tyrosine_phosphatase-like"/>
</dbReference>
<feature type="domain" description="Tyrosine specific protein phosphatases" evidence="1">
    <location>
        <begin position="146"/>
        <end position="184"/>
    </location>
</feature>
<evidence type="ECO:0000313" key="3">
    <source>
        <dbReference type="Proteomes" id="UP000241462"/>
    </source>
</evidence>
<dbReference type="OrthoDB" id="449382at2759"/>
<keyword evidence="3" id="KW-1185">Reference proteome</keyword>
<dbReference type="InterPro" id="IPR016130">
    <property type="entry name" value="Tyr_Pase_AS"/>
</dbReference>
<dbReference type="InterPro" id="IPR000387">
    <property type="entry name" value="Tyr_Pase_dom"/>
</dbReference>
<dbReference type="PROSITE" id="PS00383">
    <property type="entry name" value="TYR_PHOSPHATASE_1"/>
    <property type="match status" value="1"/>
</dbReference>
<dbReference type="Gene3D" id="3.90.190.10">
    <property type="entry name" value="Protein tyrosine phosphatase superfamily"/>
    <property type="match status" value="1"/>
</dbReference>
<dbReference type="Proteomes" id="UP000241462">
    <property type="component" value="Unassembled WGS sequence"/>
</dbReference>
<sequence>MSDSPPPSPPFIDIPGLPNFRDAGGYPLAADPAKMVRRGLIFRSSEPSKVTDAGTAMMTHDLAIRVVYDLRSQTEIDRDATAASASRQVKEWAGAQRVFVPVFTHEDYSPEAIARRYSAFAREGSTGFAEVYRHILVTAASKQGAQPFATILRHLASSSAAPSPILIHCTAGKDRTGVIVALLLSLCGVADEVVAHEYALTDLGLQARRAEFIAQLVAQPPLQGKPAEAERMVSSRKENMLATLALVREEWGGVEEYVVKELGLSIEEVIAIRRNLVVDVGVNGDDGVQKAAVAWTQHARLLL</sequence>
<protein>
    <submittedName>
        <fullName evidence="2">Protein-tyrosine phosphatase-like protein</fullName>
    </submittedName>
</protein>
<accession>A0A2T3AED3</accession>
<reference evidence="2 3" key="1">
    <citation type="journal article" date="2018" name="Mycol. Prog.">
        <title>Coniella lustricola, a new species from submerged detritus.</title>
        <authorList>
            <person name="Raudabaugh D.B."/>
            <person name="Iturriaga T."/>
            <person name="Carver A."/>
            <person name="Mondo S."/>
            <person name="Pangilinan J."/>
            <person name="Lipzen A."/>
            <person name="He G."/>
            <person name="Amirebrahimi M."/>
            <person name="Grigoriev I.V."/>
            <person name="Miller A.N."/>
        </authorList>
    </citation>
    <scope>NUCLEOTIDE SEQUENCE [LARGE SCALE GENOMIC DNA]</scope>
    <source>
        <strain evidence="2 3">B22-T-1</strain>
    </source>
</reference>
<dbReference type="STRING" id="2025994.A0A2T3AED3"/>
<dbReference type="AlphaFoldDB" id="A0A2T3AED3"/>
<dbReference type="GO" id="GO:0004721">
    <property type="term" value="F:phosphoprotein phosphatase activity"/>
    <property type="evidence" value="ECO:0007669"/>
    <property type="project" value="InterPro"/>
</dbReference>
<name>A0A2T3AED3_9PEZI</name>
<dbReference type="PANTHER" id="PTHR31126">
    <property type="entry name" value="TYROSINE-PROTEIN PHOSPHATASE"/>
    <property type="match status" value="1"/>
</dbReference>
<proteinExistence type="predicted"/>
<dbReference type="Pfam" id="PF13350">
    <property type="entry name" value="Y_phosphatase3"/>
    <property type="match status" value="1"/>
</dbReference>
<gene>
    <name evidence="2" type="ORF">BD289DRAFT_405407</name>
</gene>
<dbReference type="SUPFAM" id="SSF52799">
    <property type="entry name" value="(Phosphotyrosine protein) phosphatases II"/>
    <property type="match status" value="1"/>
</dbReference>
<dbReference type="PANTHER" id="PTHR31126:SF1">
    <property type="entry name" value="TYROSINE SPECIFIC PROTEIN PHOSPHATASES DOMAIN-CONTAINING PROTEIN"/>
    <property type="match status" value="1"/>
</dbReference>
<evidence type="ECO:0000259" key="1">
    <source>
        <dbReference type="PROSITE" id="PS50056"/>
    </source>
</evidence>